<accession>Q1AVD2</accession>
<name>Q1AVD2_RUBXD</name>
<keyword evidence="3" id="KW-0547">Nucleotide-binding</keyword>
<dbReference type="OrthoDB" id="9761504at2"/>
<evidence type="ECO:0000256" key="4">
    <source>
        <dbReference type="ARBA" id="ARBA00022777"/>
    </source>
</evidence>
<dbReference type="InterPro" id="IPR018484">
    <property type="entry name" value="FGGY_N"/>
</dbReference>
<dbReference type="GO" id="GO:0019301">
    <property type="term" value="P:rhamnose catabolic process"/>
    <property type="evidence" value="ECO:0007669"/>
    <property type="project" value="InterPro"/>
</dbReference>
<organism evidence="10 11">
    <name type="scientific">Rubrobacter xylanophilus (strain DSM 9941 / JCM 11954 / NBRC 16129 / PRD-1)</name>
    <dbReference type="NCBI Taxonomy" id="266117"/>
    <lineage>
        <taxon>Bacteria</taxon>
        <taxon>Bacillati</taxon>
        <taxon>Actinomycetota</taxon>
        <taxon>Rubrobacteria</taxon>
        <taxon>Rubrobacterales</taxon>
        <taxon>Rubrobacteraceae</taxon>
        <taxon>Rubrobacter</taxon>
    </lineage>
</organism>
<dbReference type="HOGENOM" id="CLU_039395_0_1_11"/>
<dbReference type="InterPro" id="IPR018485">
    <property type="entry name" value="FGGY_C"/>
</dbReference>
<dbReference type="InterPro" id="IPR043129">
    <property type="entry name" value="ATPase_NBD"/>
</dbReference>
<dbReference type="STRING" id="266117.Rxyl_1685"/>
<dbReference type="Proteomes" id="UP000006637">
    <property type="component" value="Chromosome"/>
</dbReference>
<sequence length="499" mass="54202">MSGEARFLAVDLGAESGRVFLGRFDGGRVSLEELHRFPNVPVRVADGLHWDVLRLFGETERGLGRAAGRGVRSVGVDAWGVDFALLDREGALVSNPYHYRDARTAGMMEEAGRRVPREEIYRITGIQFIPLNTLYQLLAMEGSPLLEASDRLLMIPDLFAYWLCGERLCEHTAATTTQLYAAGGGWARALIRRMGLPERLFGEVVRPGTRLGGLLPGVREDTGLGEAEVVAVATHDTASAVAAVPARGRDFAYISSGTWSLVGVETERPVISEEGLRYNFTNEGGFGGTNRLLKNVMGLWLLQECRRVWAREGREYGYGELARLAAEAPPFGPLVDPDWEGFLPPGDMPGRIRRFCERTGQRPPESVGEVVRCIFESLALKYRWVIERAERVSGVRAGVVHVVGGGARNGLLCRLTAEAARRPVLAGPDEATVLGNVLVQAHAAGMLGGLGEIREVVRASVPAEVYEPEEADEGWEEAYGRLCGLVGLPSGELAEGGLV</sequence>
<dbReference type="PhylomeDB" id="Q1AVD2"/>
<protein>
    <submittedName>
        <fullName evidence="10">Carbohydrate kinase, FGGY</fullName>
    </submittedName>
</protein>
<evidence type="ECO:0000256" key="2">
    <source>
        <dbReference type="ARBA" id="ARBA00022679"/>
    </source>
</evidence>
<dbReference type="GO" id="GO:0005524">
    <property type="term" value="F:ATP binding"/>
    <property type="evidence" value="ECO:0007669"/>
    <property type="project" value="UniProtKB-KW"/>
</dbReference>
<evidence type="ECO:0000313" key="10">
    <source>
        <dbReference type="EMBL" id="ABG04646.1"/>
    </source>
</evidence>
<evidence type="ECO:0000259" key="9">
    <source>
        <dbReference type="Pfam" id="PF02782"/>
    </source>
</evidence>
<keyword evidence="5" id="KW-0067">ATP-binding</keyword>
<proteinExistence type="inferred from homology"/>
<dbReference type="CDD" id="cd07771">
    <property type="entry name" value="ASKHA_NBD_FGGY_RhaB-like"/>
    <property type="match status" value="1"/>
</dbReference>
<evidence type="ECO:0000256" key="5">
    <source>
        <dbReference type="ARBA" id="ARBA00022840"/>
    </source>
</evidence>
<evidence type="ECO:0000313" key="11">
    <source>
        <dbReference type="Proteomes" id="UP000006637"/>
    </source>
</evidence>
<dbReference type="AlphaFoldDB" id="Q1AVD2"/>
<gene>
    <name evidence="10" type="ordered locus">Rxyl_1685</name>
</gene>
<dbReference type="eggNOG" id="COG1070">
    <property type="taxonomic scope" value="Bacteria"/>
</dbReference>
<dbReference type="PANTHER" id="PTHR10196:SF93">
    <property type="entry name" value="L-RHAMNULOKINASE"/>
    <property type="match status" value="1"/>
</dbReference>
<keyword evidence="7" id="KW-0684">Rhamnose metabolism</keyword>
<keyword evidence="6" id="KW-1015">Disulfide bond</keyword>
<feature type="domain" description="Carbohydrate kinase FGGY N-terminal" evidence="8">
    <location>
        <begin position="71"/>
        <end position="241"/>
    </location>
</feature>
<dbReference type="InterPro" id="IPR013449">
    <property type="entry name" value="Rhamnulokinase"/>
</dbReference>
<dbReference type="RefSeq" id="WP_011564663.1">
    <property type="nucleotide sequence ID" value="NC_008148.1"/>
</dbReference>
<dbReference type="GO" id="GO:0006071">
    <property type="term" value="P:glycerol metabolic process"/>
    <property type="evidence" value="ECO:0007669"/>
    <property type="project" value="TreeGrafter"/>
</dbReference>
<dbReference type="KEGG" id="rxy:Rxyl_1685"/>
<dbReference type="Pfam" id="PF02782">
    <property type="entry name" value="FGGY_C"/>
    <property type="match status" value="1"/>
</dbReference>
<dbReference type="GO" id="GO:0008993">
    <property type="term" value="F:rhamnulokinase activity"/>
    <property type="evidence" value="ECO:0007669"/>
    <property type="project" value="InterPro"/>
</dbReference>
<evidence type="ECO:0000256" key="6">
    <source>
        <dbReference type="ARBA" id="ARBA00023157"/>
    </source>
</evidence>
<evidence type="ECO:0000256" key="3">
    <source>
        <dbReference type="ARBA" id="ARBA00022741"/>
    </source>
</evidence>
<keyword evidence="2" id="KW-0808">Transferase</keyword>
<keyword evidence="4 10" id="KW-0418">Kinase</keyword>
<dbReference type="Gene3D" id="3.30.420.40">
    <property type="match status" value="2"/>
</dbReference>
<dbReference type="EMBL" id="CP000386">
    <property type="protein sequence ID" value="ABG04646.1"/>
    <property type="molecule type" value="Genomic_DNA"/>
</dbReference>
<reference evidence="10 11" key="1">
    <citation type="submission" date="2006-06" db="EMBL/GenBank/DDBJ databases">
        <title>Complete sequence of Rubrobacter xylanophilus DSM 9941.</title>
        <authorList>
            <consortium name="US DOE Joint Genome Institute"/>
            <person name="Copeland A."/>
            <person name="Lucas S."/>
            <person name="Lapidus A."/>
            <person name="Barry K."/>
            <person name="Detter J.C."/>
            <person name="Glavina del Rio T."/>
            <person name="Hammon N."/>
            <person name="Israni S."/>
            <person name="Dalin E."/>
            <person name="Tice H."/>
            <person name="Pitluck S."/>
            <person name="Munk A.C."/>
            <person name="Brettin T."/>
            <person name="Bruce D."/>
            <person name="Han C."/>
            <person name="Tapia R."/>
            <person name="Gilna P."/>
            <person name="Schmutz J."/>
            <person name="Larimer F."/>
            <person name="Land M."/>
            <person name="Hauser L."/>
            <person name="Kyrpides N."/>
            <person name="Lykidis A."/>
            <person name="da Costa M.S."/>
            <person name="Rainey F.A."/>
            <person name="Empadinhas N."/>
            <person name="Jolivet E."/>
            <person name="Battista J.R."/>
            <person name="Richardson P."/>
        </authorList>
    </citation>
    <scope>NUCLEOTIDE SEQUENCE [LARGE SCALE GENOMIC DNA]</scope>
    <source>
        <strain evidence="11">DSM 9941 / NBRC 16129 / PRD-1</strain>
    </source>
</reference>
<comment type="similarity">
    <text evidence="1">Belongs to the FGGY kinase family.</text>
</comment>
<dbReference type="GO" id="GO:0004370">
    <property type="term" value="F:glycerol kinase activity"/>
    <property type="evidence" value="ECO:0007669"/>
    <property type="project" value="TreeGrafter"/>
</dbReference>
<dbReference type="PANTHER" id="PTHR10196">
    <property type="entry name" value="SUGAR KINASE"/>
    <property type="match status" value="1"/>
</dbReference>
<dbReference type="GO" id="GO:0005829">
    <property type="term" value="C:cytosol"/>
    <property type="evidence" value="ECO:0007669"/>
    <property type="project" value="TreeGrafter"/>
</dbReference>
<dbReference type="SUPFAM" id="SSF53067">
    <property type="entry name" value="Actin-like ATPase domain"/>
    <property type="match status" value="2"/>
</dbReference>
<evidence type="ECO:0000256" key="1">
    <source>
        <dbReference type="ARBA" id="ARBA00009156"/>
    </source>
</evidence>
<evidence type="ECO:0000256" key="7">
    <source>
        <dbReference type="ARBA" id="ARBA00023308"/>
    </source>
</evidence>
<feature type="domain" description="Carbohydrate kinase FGGY C-terminal" evidence="9">
    <location>
        <begin position="252"/>
        <end position="444"/>
    </location>
</feature>
<keyword evidence="11" id="KW-1185">Reference proteome</keyword>
<evidence type="ECO:0000259" key="8">
    <source>
        <dbReference type="Pfam" id="PF00370"/>
    </source>
</evidence>
<dbReference type="Pfam" id="PF00370">
    <property type="entry name" value="FGGY_N"/>
    <property type="match status" value="1"/>
</dbReference>